<accession>A0A951UQB8</accession>
<protein>
    <submittedName>
        <fullName evidence="1">Uncharacterized protein</fullName>
    </submittedName>
</protein>
<proteinExistence type="predicted"/>
<dbReference type="EMBL" id="JAHHHD010000083">
    <property type="protein sequence ID" value="MBW4662542.1"/>
    <property type="molecule type" value="Genomic_DNA"/>
</dbReference>
<organism evidence="1 2">
    <name type="scientific">Drouetiella hepatica Uher 2000/2452</name>
    <dbReference type="NCBI Taxonomy" id="904376"/>
    <lineage>
        <taxon>Bacteria</taxon>
        <taxon>Bacillati</taxon>
        <taxon>Cyanobacteriota</taxon>
        <taxon>Cyanophyceae</taxon>
        <taxon>Oculatellales</taxon>
        <taxon>Oculatellaceae</taxon>
        <taxon>Drouetiella</taxon>
    </lineage>
</organism>
<evidence type="ECO:0000313" key="1">
    <source>
        <dbReference type="EMBL" id="MBW4662542.1"/>
    </source>
</evidence>
<gene>
    <name evidence="1" type="ORF">KME15_28180</name>
</gene>
<reference evidence="1" key="2">
    <citation type="journal article" date="2022" name="Microbiol. Resour. Announc.">
        <title>Metagenome Sequencing to Explore Phylogenomics of Terrestrial Cyanobacteria.</title>
        <authorList>
            <person name="Ward R.D."/>
            <person name="Stajich J.E."/>
            <person name="Johansen J.R."/>
            <person name="Huntemann M."/>
            <person name="Clum A."/>
            <person name="Foster B."/>
            <person name="Foster B."/>
            <person name="Roux S."/>
            <person name="Palaniappan K."/>
            <person name="Varghese N."/>
            <person name="Mukherjee S."/>
            <person name="Reddy T.B.K."/>
            <person name="Daum C."/>
            <person name="Copeland A."/>
            <person name="Chen I.A."/>
            <person name="Ivanova N.N."/>
            <person name="Kyrpides N.C."/>
            <person name="Shapiro N."/>
            <person name="Eloe-Fadrosh E.A."/>
            <person name="Pietrasiak N."/>
        </authorList>
    </citation>
    <scope>NUCLEOTIDE SEQUENCE</scope>
    <source>
        <strain evidence="1">UHER 2000/2452</strain>
    </source>
</reference>
<name>A0A951UQB8_9CYAN</name>
<reference evidence="1" key="1">
    <citation type="submission" date="2021-05" db="EMBL/GenBank/DDBJ databases">
        <authorList>
            <person name="Pietrasiak N."/>
            <person name="Ward R."/>
            <person name="Stajich J.E."/>
            <person name="Kurbessoian T."/>
        </authorList>
    </citation>
    <scope>NUCLEOTIDE SEQUENCE</scope>
    <source>
        <strain evidence="1">UHER 2000/2452</strain>
    </source>
</reference>
<evidence type="ECO:0000313" key="2">
    <source>
        <dbReference type="Proteomes" id="UP000757435"/>
    </source>
</evidence>
<comment type="caution">
    <text evidence="1">The sequence shown here is derived from an EMBL/GenBank/DDBJ whole genome shotgun (WGS) entry which is preliminary data.</text>
</comment>
<sequence>MLPVVIHEALIQSFSFYGEGCIREGMSYGQQIYRLVQSYEIASRLHAYSLGCDLSHQGSRTVVTVCDRQYKVWVELRSQAEIRLPEDKGLIPSLS</sequence>
<dbReference type="AlphaFoldDB" id="A0A951UQB8"/>
<dbReference type="Proteomes" id="UP000757435">
    <property type="component" value="Unassembled WGS sequence"/>
</dbReference>